<evidence type="ECO:0000256" key="1">
    <source>
        <dbReference type="ARBA" id="ARBA00022730"/>
    </source>
</evidence>
<dbReference type="NCBIfam" id="NF004128">
    <property type="entry name" value="PRK05618.1-2"/>
    <property type="match status" value="1"/>
</dbReference>
<dbReference type="RefSeq" id="WP_147713152.1">
    <property type="nucleotide sequence ID" value="NZ_VKAD01000001.1"/>
</dbReference>
<keyword evidence="4 5" id="KW-0687">Ribonucleoprotein</keyword>
<dbReference type="NCBIfam" id="NF004130">
    <property type="entry name" value="PRK05618.1-5"/>
    <property type="match status" value="1"/>
</dbReference>
<dbReference type="InterPro" id="IPR037121">
    <property type="entry name" value="Ribosomal_bL25_C"/>
</dbReference>
<dbReference type="Proteomes" id="UP000321764">
    <property type="component" value="Unassembled WGS sequence"/>
</dbReference>
<feature type="domain" description="Large ribosomal subunit protein bL25 beta" evidence="7">
    <location>
        <begin position="105"/>
        <end position="191"/>
    </location>
</feature>
<name>A0A5C8Z936_9GAMM</name>
<dbReference type="SUPFAM" id="SSF50715">
    <property type="entry name" value="Ribosomal protein L25-like"/>
    <property type="match status" value="1"/>
</dbReference>
<dbReference type="GO" id="GO:0003735">
    <property type="term" value="F:structural constituent of ribosome"/>
    <property type="evidence" value="ECO:0007669"/>
    <property type="project" value="InterPro"/>
</dbReference>
<dbReference type="InterPro" id="IPR020057">
    <property type="entry name" value="Ribosomal_bL25_b-dom"/>
</dbReference>
<dbReference type="EMBL" id="VKAD01000001">
    <property type="protein sequence ID" value="TXR53753.1"/>
    <property type="molecule type" value="Genomic_DNA"/>
</dbReference>
<dbReference type="Pfam" id="PF01386">
    <property type="entry name" value="Ribosomal_L25p"/>
    <property type="match status" value="1"/>
</dbReference>
<gene>
    <name evidence="5" type="primary">rplY</name>
    <name evidence="5" type="synonym">ctc</name>
    <name evidence="8" type="ORF">FME95_04115</name>
</gene>
<dbReference type="NCBIfam" id="NF004612">
    <property type="entry name" value="PRK05943.1"/>
    <property type="match status" value="1"/>
</dbReference>
<accession>A0A5C8Z936</accession>
<dbReference type="InterPro" id="IPR020930">
    <property type="entry name" value="Ribosomal_uL5_bac-type"/>
</dbReference>
<dbReference type="Gene3D" id="2.40.240.10">
    <property type="entry name" value="Ribosomal Protein L25, Chain P"/>
    <property type="match status" value="1"/>
</dbReference>
<dbReference type="NCBIfam" id="TIGR00731">
    <property type="entry name" value="bL25_bact_ctc"/>
    <property type="match status" value="1"/>
</dbReference>
<evidence type="ECO:0000259" key="7">
    <source>
        <dbReference type="Pfam" id="PF14693"/>
    </source>
</evidence>
<evidence type="ECO:0000259" key="6">
    <source>
        <dbReference type="Pfam" id="PF01386"/>
    </source>
</evidence>
<evidence type="ECO:0000256" key="5">
    <source>
        <dbReference type="HAMAP-Rule" id="MF_01334"/>
    </source>
</evidence>
<dbReference type="OrthoDB" id="9806411at2"/>
<evidence type="ECO:0000313" key="8">
    <source>
        <dbReference type="EMBL" id="TXR53753.1"/>
    </source>
</evidence>
<comment type="similarity">
    <text evidence="5">Belongs to the bacterial ribosomal protein bL25 family. CTC subfamily.</text>
</comment>
<dbReference type="CDD" id="cd00495">
    <property type="entry name" value="Ribosomal_L25_TL5_CTC"/>
    <property type="match status" value="1"/>
</dbReference>
<reference evidence="8 9" key="1">
    <citation type="submission" date="2019-07" db="EMBL/GenBank/DDBJ databases">
        <title>Reinekea sp. strain SSH23 genome sequencing and assembly.</title>
        <authorList>
            <person name="Kim I."/>
        </authorList>
    </citation>
    <scope>NUCLEOTIDE SEQUENCE [LARGE SCALE GENOMIC DNA]</scope>
    <source>
        <strain evidence="8 9">SSH23</strain>
    </source>
</reference>
<dbReference type="InterPro" id="IPR020055">
    <property type="entry name" value="Ribosomal_bL25_short"/>
</dbReference>
<evidence type="ECO:0000313" key="9">
    <source>
        <dbReference type="Proteomes" id="UP000321764"/>
    </source>
</evidence>
<protein>
    <recommendedName>
        <fullName evidence="5">Large ribosomal subunit protein bL25</fullName>
    </recommendedName>
    <alternativeName>
        <fullName evidence="5">General stress protein CTC</fullName>
    </alternativeName>
</protein>
<dbReference type="PANTHER" id="PTHR33284">
    <property type="entry name" value="RIBOSOMAL PROTEIN L25/GLN-TRNA SYNTHETASE, ANTI-CODON-BINDING DOMAIN-CONTAINING PROTEIN"/>
    <property type="match status" value="1"/>
</dbReference>
<comment type="caution">
    <text evidence="8">The sequence shown here is derived from an EMBL/GenBank/DDBJ whole genome shotgun (WGS) entry which is preliminary data.</text>
</comment>
<dbReference type="InterPro" id="IPR001021">
    <property type="entry name" value="Ribosomal_bL25_long"/>
</dbReference>
<dbReference type="InterPro" id="IPR011035">
    <property type="entry name" value="Ribosomal_bL25/Gln-tRNA_synth"/>
</dbReference>
<dbReference type="GO" id="GO:0008097">
    <property type="term" value="F:5S rRNA binding"/>
    <property type="evidence" value="ECO:0007669"/>
    <property type="project" value="InterPro"/>
</dbReference>
<dbReference type="Pfam" id="PF14693">
    <property type="entry name" value="Ribosomal_TL5_C"/>
    <property type="match status" value="1"/>
</dbReference>
<dbReference type="GO" id="GO:0006412">
    <property type="term" value="P:translation"/>
    <property type="evidence" value="ECO:0007669"/>
    <property type="project" value="UniProtKB-UniRule"/>
</dbReference>
<evidence type="ECO:0000256" key="2">
    <source>
        <dbReference type="ARBA" id="ARBA00022884"/>
    </source>
</evidence>
<dbReference type="InterPro" id="IPR020056">
    <property type="entry name" value="Rbsml_bL25/Gln-tRNA_synth_N"/>
</dbReference>
<dbReference type="HAMAP" id="MF_01336">
    <property type="entry name" value="Ribosomal_bL25"/>
    <property type="match status" value="1"/>
</dbReference>
<organism evidence="8 9">
    <name type="scientific">Reinekea thalattae</name>
    <dbReference type="NCBI Taxonomy" id="2593301"/>
    <lineage>
        <taxon>Bacteria</taxon>
        <taxon>Pseudomonadati</taxon>
        <taxon>Pseudomonadota</taxon>
        <taxon>Gammaproteobacteria</taxon>
        <taxon>Oceanospirillales</taxon>
        <taxon>Saccharospirillaceae</taxon>
        <taxon>Reinekea</taxon>
    </lineage>
</organism>
<keyword evidence="2 5" id="KW-0694">RNA-binding</keyword>
<evidence type="ECO:0000256" key="3">
    <source>
        <dbReference type="ARBA" id="ARBA00022980"/>
    </source>
</evidence>
<feature type="domain" description="Large ribosomal subunit protein bL25 L25" evidence="6">
    <location>
        <begin position="7"/>
        <end position="96"/>
    </location>
</feature>
<keyword evidence="1 5" id="KW-0699">rRNA-binding</keyword>
<comment type="function">
    <text evidence="5">This is one of the proteins that binds to the 5S RNA in the ribosome where it forms part of the central protuberance.</text>
</comment>
<dbReference type="HAMAP" id="MF_01334">
    <property type="entry name" value="Ribosomal_bL25_CTC"/>
    <property type="match status" value="1"/>
</dbReference>
<dbReference type="PANTHER" id="PTHR33284:SF1">
    <property type="entry name" value="RIBOSOMAL PROTEIN L25_GLN-TRNA SYNTHETASE, ANTI-CODON-BINDING DOMAIN-CONTAINING PROTEIN"/>
    <property type="match status" value="1"/>
</dbReference>
<sequence>MSTIFEINATVREELGKGASRRLRREQKVPGVIYGGAKNRKPQSLTLELKELVKALENEAFYSHVLDVKIGDKSEQAIVMDLQRHPSTGFPMHIDFERVTKSTVVHKRVPLHFINEEVITKTGATVQRSASEVEITCKVGSLPEFIEVDVAKLEVGSVLHLSELKLAKGITLVELNKGASHDAAVVSIVKPSSAAEETEEAAAE</sequence>
<proteinExistence type="inferred from homology"/>
<dbReference type="GO" id="GO:0022625">
    <property type="term" value="C:cytosolic large ribosomal subunit"/>
    <property type="evidence" value="ECO:0007669"/>
    <property type="project" value="TreeGrafter"/>
</dbReference>
<dbReference type="Gene3D" id="2.170.120.20">
    <property type="entry name" value="Ribosomal protein L25, beta domain"/>
    <property type="match status" value="1"/>
</dbReference>
<dbReference type="AlphaFoldDB" id="A0A5C8Z936"/>
<comment type="subunit">
    <text evidence="5">Part of the 50S ribosomal subunit; part of the 5S rRNA/L5/L18/L25 subcomplex. Contacts the 5S rRNA. Binds to the 5S rRNA independently of L5 and L18.</text>
</comment>
<keyword evidence="9" id="KW-1185">Reference proteome</keyword>
<evidence type="ECO:0000256" key="4">
    <source>
        <dbReference type="ARBA" id="ARBA00023274"/>
    </source>
</evidence>
<keyword evidence="3 5" id="KW-0689">Ribosomal protein</keyword>
<dbReference type="InterPro" id="IPR029751">
    <property type="entry name" value="Ribosomal_L25_dom"/>
</dbReference>